<feature type="transmembrane region" description="Helical" evidence="1">
    <location>
        <begin position="93"/>
        <end position="114"/>
    </location>
</feature>
<keyword evidence="1" id="KW-1133">Transmembrane helix</keyword>
<gene>
    <name evidence="2" type="ORF">CFOL_v3_00423</name>
</gene>
<dbReference type="OrthoDB" id="1730647at2759"/>
<evidence type="ECO:0000313" key="3">
    <source>
        <dbReference type="Proteomes" id="UP000187406"/>
    </source>
</evidence>
<organism evidence="2 3">
    <name type="scientific">Cephalotus follicularis</name>
    <name type="common">Albany pitcher plant</name>
    <dbReference type="NCBI Taxonomy" id="3775"/>
    <lineage>
        <taxon>Eukaryota</taxon>
        <taxon>Viridiplantae</taxon>
        <taxon>Streptophyta</taxon>
        <taxon>Embryophyta</taxon>
        <taxon>Tracheophyta</taxon>
        <taxon>Spermatophyta</taxon>
        <taxon>Magnoliopsida</taxon>
        <taxon>eudicotyledons</taxon>
        <taxon>Gunneridae</taxon>
        <taxon>Pentapetalae</taxon>
        <taxon>rosids</taxon>
        <taxon>fabids</taxon>
        <taxon>Oxalidales</taxon>
        <taxon>Cephalotaceae</taxon>
        <taxon>Cephalotus</taxon>
    </lineage>
</organism>
<dbReference type="InParanoid" id="A0A1Q3AMU6"/>
<proteinExistence type="predicted"/>
<accession>A0A1Q3AMU6</accession>
<keyword evidence="1" id="KW-0472">Membrane</keyword>
<comment type="caution">
    <text evidence="2">The sequence shown here is derived from an EMBL/GenBank/DDBJ whole genome shotgun (WGS) entry which is preliminary data.</text>
</comment>
<name>A0A1Q3AMU6_CEPFO</name>
<protein>
    <submittedName>
        <fullName evidence="2">Uncharacterized protein</fullName>
    </submittedName>
</protein>
<keyword evidence="1" id="KW-0812">Transmembrane</keyword>
<reference evidence="2" key="1">
    <citation type="journal article" date="2017" name="Nat. Ecol. Evol.">
        <title>Genome of the pitcher plant Cephalotus reveals genetic changes associated with carnivory.</title>
        <authorList>
            <person name="Fukushima K."/>
            <person name="Fang X."/>
            <person name="Alvarez-Ponce D."/>
            <person name="Cai H."/>
            <person name="Carretero-Paulet L."/>
            <person name="Chen C."/>
            <person name="Chang T."/>
            <person name="Farr K.M."/>
            <person name="Fujita T."/>
            <person name="Hiwatashi Y."/>
            <person name="Hoshi Y."/>
            <person name="Imai T."/>
            <person name="Kasahara M."/>
            <person name="Librado P."/>
            <person name="Mao L."/>
            <person name="Mori H."/>
            <person name="Nishiyama T."/>
            <person name="Nozawa M."/>
            <person name="Palfalvi G."/>
            <person name="Pollard S.T."/>
            <person name="Rozas J."/>
            <person name="Sanchez-Gracia A."/>
            <person name="Sankoff D."/>
            <person name="Shibata T.F."/>
            <person name="Shigenobu S."/>
            <person name="Sumikawa N."/>
            <person name="Uzawa T."/>
            <person name="Xie M."/>
            <person name="Zheng C."/>
            <person name="Pollock D.D."/>
            <person name="Albert V.A."/>
            <person name="Li S."/>
            <person name="Hasebe M."/>
        </authorList>
    </citation>
    <scope>NUCLEOTIDE SEQUENCE</scope>
    <source>
        <strain evidence="2">St1</strain>
    </source>
</reference>
<evidence type="ECO:0000256" key="1">
    <source>
        <dbReference type="SAM" id="Phobius"/>
    </source>
</evidence>
<dbReference type="STRING" id="3775.A0A1Q3AMU6"/>
<dbReference type="EMBL" id="BDDD01000009">
    <property type="protein sequence ID" value="GAV56882.1"/>
    <property type="molecule type" value="Genomic_DNA"/>
</dbReference>
<dbReference type="AlphaFoldDB" id="A0A1Q3AMU6"/>
<dbReference type="PANTHER" id="PTHR11654">
    <property type="entry name" value="OLIGOPEPTIDE TRANSPORTER-RELATED"/>
    <property type="match status" value="1"/>
</dbReference>
<keyword evidence="3" id="KW-1185">Reference proteome</keyword>
<dbReference type="Proteomes" id="UP000187406">
    <property type="component" value="Unassembled WGS sequence"/>
</dbReference>
<sequence>MEPSLWKNTSVCITPSITASILLVLNCAKQQTEVLMPSNKLRFLNKACIIVTPQQDLNSDKIVSDPWSLCIVGQVEELKALIKVIPIWSTGKMIFVTLSLSSFLFAIVVNSFLVKI</sequence>
<evidence type="ECO:0000313" key="2">
    <source>
        <dbReference type="EMBL" id="GAV56882.1"/>
    </source>
</evidence>